<comment type="caution">
    <text evidence="5">The sequence shown here is derived from an EMBL/GenBank/DDBJ whole genome shotgun (WGS) entry which is preliminary data.</text>
</comment>
<keyword evidence="6" id="KW-1185">Reference proteome</keyword>
<accession>A0ABU6C6S5</accession>
<keyword evidence="3" id="KW-0862">Zinc</keyword>
<dbReference type="PROSITE" id="PS00332">
    <property type="entry name" value="SOD_CU_ZN_2"/>
    <property type="match status" value="1"/>
</dbReference>
<keyword evidence="3" id="KW-0479">Metal-binding</keyword>
<keyword evidence="3" id="KW-0186">Copper</keyword>
<evidence type="ECO:0000313" key="6">
    <source>
        <dbReference type="Proteomes" id="UP001352223"/>
    </source>
</evidence>
<dbReference type="Proteomes" id="UP001352223">
    <property type="component" value="Unassembled WGS sequence"/>
</dbReference>
<evidence type="ECO:0000256" key="3">
    <source>
        <dbReference type="RuleBase" id="RU000393"/>
    </source>
</evidence>
<reference evidence="5 6" key="1">
    <citation type="submission" date="2022-10" db="EMBL/GenBank/DDBJ databases">
        <authorList>
            <person name="Xie J."/>
            <person name="Shen N."/>
        </authorList>
    </citation>
    <scope>NUCLEOTIDE SEQUENCE [LARGE SCALE GENOMIC DNA]</scope>
    <source>
        <strain evidence="5 6">DSM 41681</strain>
    </source>
</reference>
<comment type="similarity">
    <text evidence="1 3">Belongs to the Cu-Zn superoxide dismutase family.</text>
</comment>
<dbReference type="EMBL" id="JAOZYB010000047">
    <property type="protein sequence ID" value="MEB3960408.1"/>
    <property type="molecule type" value="Genomic_DNA"/>
</dbReference>
<comment type="cofactor">
    <cofactor evidence="3">
        <name>Zn(2+)</name>
        <dbReference type="ChEBI" id="CHEBI:29105"/>
    </cofactor>
    <text evidence="3">Binds 1 zinc ion per subunit.</text>
</comment>
<evidence type="ECO:0000256" key="1">
    <source>
        <dbReference type="ARBA" id="ARBA00010457"/>
    </source>
</evidence>
<proteinExistence type="inferred from homology"/>
<gene>
    <name evidence="5" type="ORF">OKJ48_09130</name>
</gene>
<organism evidence="5 6">
    <name type="scientific">Streptomyces kunmingensis</name>
    <dbReference type="NCBI Taxonomy" id="68225"/>
    <lineage>
        <taxon>Bacteria</taxon>
        <taxon>Bacillati</taxon>
        <taxon>Actinomycetota</taxon>
        <taxon>Actinomycetes</taxon>
        <taxon>Kitasatosporales</taxon>
        <taxon>Streptomycetaceae</taxon>
        <taxon>Streptomyces</taxon>
    </lineage>
</organism>
<keyword evidence="3" id="KW-0560">Oxidoreductase</keyword>
<evidence type="ECO:0000256" key="2">
    <source>
        <dbReference type="ARBA" id="ARBA00024900"/>
    </source>
</evidence>
<dbReference type="InterPro" id="IPR036423">
    <property type="entry name" value="SOD-like_Cu/Zn_dom_sf"/>
</dbReference>
<comment type="catalytic activity">
    <reaction evidence="3">
        <text>2 superoxide + 2 H(+) = H2O2 + O2</text>
        <dbReference type="Rhea" id="RHEA:20696"/>
        <dbReference type="ChEBI" id="CHEBI:15378"/>
        <dbReference type="ChEBI" id="CHEBI:15379"/>
        <dbReference type="ChEBI" id="CHEBI:16240"/>
        <dbReference type="ChEBI" id="CHEBI:18421"/>
        <dbReference type="EC" id="1.15.1.1"/>
    </reaction>
</comment>
<comment type="cofactor">
    <cofactor evidence="3">
        <name>Cu cation</name>
        <dbReference type="ChEBI" id="CHEBI:23378"/>
    </cofactor>
    <text evidence="3">Binds 1 copper ion per subunit.</text>
</comment>
<name>A0ABU6C6S5_9ACTN</name>
<feature type="domain" description="Superoxide dismutase copper/zinc binding" evidence="4">
    <location>
        <begin position="65"/>
        <end position="162"/>
    </location>
</feature>
<dbReference type="RefSeq" id="WP_324767488.1">
    <property type="nucleotide sequence ID" value="NZ_BAAATS010000014.1"/>
</dbReference>
<dbReference type="InterPro" id="IPR018152">
    <property type="entry name" value="SOD_Cu/Zn_BS"/>
</dbReference>
<dbReference type="Pfam" id="PF00080">
    <property type="entry name" value="Sod_Cu"/>
    <property type="match status" value="1"/>
</dbReference>
<dbReference type="SUPFAM" id="SSF49329">
    <property type="entry name" value="Cu,Zn superoxide dismutase-like"/>
    <property type="match status" value="1"/>
</dbReference>
<sequence>MVAGMVTGALAAAVLAAGGGGAGGTAQSYAQSYWVRAAATFSPPMAFVASPAMTYDMKLVPAAASITVDQRGDGKSMTVGLSVEGLAPGHAYGAHVHQKPCGADPEAAGGHYQHVVDPKQATAANEVWLDLTTDATGKGAVAVRKAWGLRAGEAGSVVIHDAPGGAGKRVGCLTVPFQSVSSAS</sequence>
<dbReference type="InterPro" id="IPR001424">
    <property type="entry name" value="SOD_Cu_Zn_dom"/>
</dbReference>
<dbReference type="Gene3D" id="2.60.40.200">
    <property type="entry name" value="Superoxide dismutase, copper/zinc binding domain"/>
    <property type="match status" value="1"/>
</dbReference>
<evidence type="ECO:0000259" key="4">
    <source>
        <dbReference type="Pfam" id="PF00080"/>
    </source>
</evidence>
<evidence type="ECO:0000313" key="5">
    <source>
        <dbReference type="EMBL" id="MEB3960408.1"/>
    </source>
</evidence>
<dbReference type="EC" id="1.15.1.1" evidence="3"/>
<comment type="function">
    <text evidence="2">Destroys radicals which are normally produced within the cells and which are toxic to biological systems. May play a role in favoring mycobacterial survival in phagocytes.</text>
</comment>
<protein>
    <recommendedName>
        <fullName evidence="3">Superoxide dismutase [Cu-Zn]</fullName>
        <ecNumber evidence="3">1.15.1.1</ecNumber>
    </recommendedName>
</protein>